<dbReference type="GeneID" id="30147147"/>
<dbReference type="Proteomes" id="UP000094336">
    <property type="component" value="Unassembled WGS sequence"/>
</dbReference>
<keyword evidence="2" id="KW-1185">Reference proteome</keyword>
<accession>A0A1E3QNF2</accession>
<sequence>MPHRPQKYAIMLLGCHNRRSFPVLRHFRALSVQFPQAEDGLLAKALASTFQKYLRQKVIYDTSPAKRLYPTLNDALVAVLIDNEARRTPSRKFAADMTHWGFFRSPKGLPPSLEVLVSYILYCVHYCCTPSAISATVEASAQRVTEIMDDNLLLMAQEFLQESASWEDIRSDPSQAVSLVSFYKYQSSDVLVDSRELPPPFLRTLQNCIAVFQLFSPAPPLFTSLSAWIASITAPTVTAACKRLAGMTDIPAFVMVDILQRNAKSTLELELLLQIYEMHAQEVHLVFEVEKPVLVNLIRSCMLYNSRRASKVLSHYLPLVDASSPAQRQFLNELMYEATKTTPANPHPGLPAHVFEVHQAIASILAQKSVAPLAVEGFLGLTTSVAAYSHTQSAKSLGYCEELIAASPQTPQLDVYYLVTKLKSSVTIDDVIKNFQFASEYNGKAYHMYPELWSELVAQLARLGLLNRKRAANLLQQIADLRIAIPSTMLSKLLSRLVGFQEMDNHVQRLYLPEASVASYLIRAYTDCIRNTNGCLNEPYRQFASFLDYTRYLYRSIVAPTTSHIGMMLFGEMHFQPERVFTLYELEYAKHGAEFPDERALYVLLSCASRNMKPRVGHREEYDSNKPHGMLMWGDKYAVQVAMAEFKRSVRTKMEKLERLEECPNDHLVYPSNNLWRAYLEVLVKFGYSEELTYVLSWWEDLEFVPSEHNLATLLVALPDGQAEALIRDVAKNHAVPSEVGGFSLALWPWPTVAMLEAFRLNEGRG</sequence>
<evidence type="ECO:0000313" key="1">
    <source>
        <dbReference type="EMBL" id="ODQ78622.1"/>
    </source>
</evidence>
<dbReference type="RefSeq" id="XP_018983950.1">
    <property type="nucleotide sequence ID" value="XM_019129294.1"/>
</dbReference>
<evidence type="ECO:0008006" key="3">
    <source>
        <dbReference type="Google" id="ProtNLM"/>
    </source>
</evidence>
<evidence type="ECO:0000313" key="2">
    <source>
        <dbReference type="Proteomes" id="UP000094336"/>
    </source>
</evidence>
<dbReference type="AlphaFoldDB" id="A0A1E3QNF2"/>
<proteinExistence type="predicted"/>
<protein>
    <recommendedName>
        <fullName evidence="3">Mitochondrial group I intron splicing factor CCM1</fullName>
    </recommendedName>
</protein>
<name>A0A1E3QNF2_9ASCO</name>
<organism evidence="1 2">
    <name type="scientific">Babjeviella inositovora NRRL Y-12698</name>
    <dbReference type="NCBI Taxonomy" id="984486"/>
    <lineage>
        <taxon>Eukaryota</taxon>
        <taxon>Fungi</taxon>
        <taxon>Dikarya</taxon>
        <taxon>Ascomycota</taxon>
        <taxon>Saccharomycotina</taxon>
        <taxon>Pichiomycetes</taxon>
        <taxon>Serinales incertae sedis</taxon>
        <taxon>Babjeviella</taxon>
    </lineage>
</organism>
<dbReference type="OrthoDB" id="4017072at2759"/>
<reference evidence="2" key="1">
    <citation type="submission" date="2016-05" db="EMBL/GenBank/DDBJ databases">
        <title>Comparative genomics of biotechnologically important yeasts.</title>
        <authorList>
            <consortium name="DOE Joint Genome Institute"/>
            <person name="Riley R."/>
            <person name="Haridas S."/>
            <person name="Wolfe K.H."/>
            <person name="Lopes M.R."/>
            <person name="Hittinger C.T."/>
            <person name="Goker M."/>
            <person name="Salamov A."/>
            <person name="Wisecaver J."/>
            <person name="Long T.M."/>
            <person name="Aerts A.L."/>
            <person name="Barry K."/>
            <person name="Choi C."/>
            <person name="Clum A."/>
            <person name="Coughlan A.Y."/>
            <person name="Deshpande S."/>
            <person name="Douglass A.P."/>
            <person name="Hanson S.J."/>
            <person name="Klenk H.-P."/>
            <person name="Labutti K."/>
            <person name="Lapidus A."/>
            <person name="Lindquist E."/>
            <person name="Lipzen A."/>
            <person name="Meier-Kolthoff J.P."/>
            <person name="Ohm R.A."/>
            <person name="Otillar R.P."/>
            <person name="Pangilinan J."/>
            <person name="Peng Y."/>
            <person name="Rokas A."/>
            <person name="Rosa C.A."/>
            <person name="Scheuner C."/>
            <person name="Sibirny A.A."/>
            <person name="Slot J.C."/>
            <person name="Stielow J.B."/>
            <person name="Sun H."/>
            <person name="Kurtzman C.P."/>
            <person name="Blackwell M."/>
            <person name="Grigoriev I.V."/>
            <person name="Jeffries T.W."/>
        </authorList>
    </citation>
    <scope>NUCLEOTIDE SEQUENCE [LARGE SCALE GENOMIC DNA]</scope>
    <source>
        <strain evidence="2">NRRL Y-12698</strain>
    </source>
</reference>
<dbReference type="EMBL" id="KV454434">
    <property type="protein sequence ID" value="ODQ78622.1"/>
    <property type="molecule type" value="Genomic_DNA"/>
</dbReference>
<gene>
    <name evidence="1" type="ORF">BABINDRAFT_162334</name>
</gene>